<feature type="compositionally biased region" description="Polar residues" evidence="1">
    <location>
        <begin position="222"/>
        <end position="233"/>
    </location>
</feature>
<gene>
    <name evidence="3" type="ORF">Pla8534_58750</name>
</gene>
<feature type="compositionally biased region" description="Polar residues" evidence="1">
    <location>
        <begin position="201"/>
        <end position="212"/>
    </location>
</feature>
<keyword evidence="2" id="KW-0732">Signal</keyword>
<evidence type="ECO:0000313" key="4">
    <source>
        <dbReference type="Proteomes" id="UP000317648"/>
    </source>
</evidence>
<dbReference type="AlphaFoldDB" id="A0A518E1R1"/>
<keyword evidence="4" id="KW-1185">Reference proteome</keyword>
<evidence type="ECO:0000256" key="2">
    <source>
        <dbReference type="SAM" id="SignalP"/>
    </source>
</evidence>
<sequence precursor="true">MQRFTTSLVFSLALSTGWQALAPGCLRAEEGIPLHMPVQTASPIATGAAPGDLLSRLLPDSGNPIVALRIEPQLRFSGAPYRSSYGASPSQGEGSGGTRATGKNRMDPHSREAAPLPPPTPPVDMRETVASDQIHQAAEQKQSGIASPGRSAPSPREPVETLALPVASPESSLEATDVQVLPPRPTGLPAFVPRPQPTPGPTTSQAPVNRQTAPHCAVRPQDPSTPTVRSSLLRQPDRQRQ</sequence>
<dbReference type="EMBL" id="CP036433">
    <property type="protein sequence ID" value="QDU98014.1"/>
    <property type="molecule type" value="Genomic_DNA"/>
</dbReference>
<reference evidence="3 4" key="1">
    <citation type="submission" date="2019-02" db="EMBL/GenBank/DDBJ databases">
        <title>Deep-cultivation of Planctomycetes and their phenomic and genomic characterization uncovers novel biology.</title>
        <authorList>
            <person name="Wiegand S."/>
            <person name="Jogler M."/>
            <person name="Boedeker C."/>
            <person name="Pinto D."/>
            <person name="Vollmers J."/>
            <person name="Rivas-Marin E."/>
            <person name="Kohn T."/>
            <person name="Peeters S.H."/>
            <person name="Heuer A."/>
            <person name="Rast P."/>
            <person name="Oberbeckmann S."/>
            <person name="Bunk B."/>
            <person name="Jeske O."/>
            <person name="Meyerdierks A."/>
            <person name="Storesund J.E."/>
            <person name="Kallscheuer N."/>
            <person name="Luecker S."/>
            <person name="Lage O.M."/>
            <person name="Pohl T."/>
            <person name="Merkel B.J."/>
            <person name="Hornburger P."/>
            <person name="Mueller R.-W."/>
            <person name="Bruemmer F."/>
            <person name="Labrenz M."/>
            <person name="Spormann A.M."/>
            <person name="Op den Camp H."/>
            <person name="Overmann J."/>
            <person name="Amann R."/>
            <person name="Jetten M.S.M."/>
            <person name="Mascher T."/>
            <person name="Medema M.H."/>
            <person name="Devos D.P."/>
            <person name="Kaster A.-K."/>
            <person name="Ovreas L."/>
            <person name="Rohde M."/>
            <person name="Galperin M.Y."/>
            <person name="Jogler C."/>
        </authorList>
    </citation>
    <scope>NUCLEOTIDE SEQUENCE [LARGE SCALE GENOMIC DNA]</scope>
    <source>
        <strain evidence="3 4">Pla85_3_4</strain>
    </source>
</reference>
<feature type="chain" id="PRO_5022134701" evidence="2">
    <location>
        <begin position="23"/>
        <end position="241"/>
    </location>
</feature>
<protein>
    <submittedName>
        <fullName evidence="3">Uncharacterized protein</fullName>
    </submittedName>
</protein>
<dbReference type="Proteomes" id="UP000317648">
    <property type="component" value="Chromosome"/>
</dbReference>
<dbReference type="KEGG" id="lcre:Pla8534_58750"/>
<proteinExistence type="predicted"/>
<evidence type="ECO:0000313" key="3">
    <source>
        <dbReference type="EMBL" id="QDU98014.1"/>
    </source>
</evidence>
<organism evidence="3 4">
    <name type="scientific">Lignipirellula cremea</name>
    <dbReference type="NCBI Taxonomy" id="2528010"/>
    <lineage>
        <taxon>Bacteria</taxon>
        <taxon>Pseudomonadati</taxon>
        <taxon>Planctomycetota</taxon>
        <taxon>Planctomycetia</taxon>
        <taxon>Pirellulales</taxon>
        <taxon>Pirellulaceae</taxon>
        <taxon>Lignipirellula</taxon>
    </lineage>
</organism>
<name>A0A518E1R1_9BACT</name>
<feature type="signal peptide" evidence="2">
    <location>
        <begin position="1"/>
        <end position="22"/>
    </location>
</feature>
<feature type="compositionally biased region" description="Pro residues" evidence="1">
    <location>
        <begin position="182"/>
        <end position="200"/>
    </location>
</feature>
<accession>A0A518E1R1</accession>
<evidence type="ECO:0000256" key="1">
    <source>
        <dbReference type="SAM" id="MobiDB-lite"/>
    </source>
</evidence>
<dbReference type="RefSeq" id="WP_145056903.1">
    <property type="nucleotide sequence ID" value="NZ_CP036433.1"/>
</dbReference>
<feature type="region of interest" description="Disordered" evidence="1">
    <location>
        <begin position="81"/>
        <end position="241"/>
    </location>
</feature>
<feature type="compositionally biased region" description="Polar residues" evidence="1">
    <location>
        <begin position="130"/>
        <end position="145"/>
    </location>
</feature>